<organism evidence="3 4">
    <name type="scientific">Devosia pacifica</name>
    <dbReference type="NCBI Taxonomy" id="1335967"/>
    <lineage>
        <taxon>Bacteria</taxon>
        <taxon>Pseudomonadati</taxon>
        <taxon>Pseudomonadota</taxon>
        <taxon>Alphaproteobacteria</taxon>
        <taxon>Hyphomicrobiales</taxon>
        <taxon>Devosiaceae</taxon>
        <taxon>Devosia</taxon>
    </lineage>
</organism>
<proteinExistence type="predicted"/>
<dbReference type="PANTHER" id="PTHR46401">
    <property type="entry name" value="GLYCOSYLTRANSFERASE WBBK-RELATED"/>
    <property type="match status" value="1"/>
</dbReference>
<evidence type="ECO:0000256" key="1">
    <source>
        <dbReference type="ARBA" id="ARBA00022679"/>
    </source>
</evidence>
<dbReference type="SUPFAM" id="SSF53756">
    <property type="entry name" value="UDP-Glycosyltransferase/glycogen phosphorylase"/>
    <property type="match status" value="1"/>
</dbReference>
<dbReference type="GO" id="GO:0016757">
    <property type="term" value="F:glycosyltransferase activity"/>
    <property type="evidence" value="ECO:0007669"/>
    <property type="project" value="InterPro"/>
</dbReference>
<dbReference type="GO" id="GO:0009103">
    <property type="term" value="P:lipopolysaccharide biosynthetic process"/>
    <property type="evidence" value="ECO:0007669"/>
    <property type="project" value="TreeGrafter"/>
</dbReference>
<dbReference type="RefSeq" id="WP_189426603.1">
    <property type="nucleotide sequence ID" value="NZ_BMZE01000003.1"/>
</dbReference>
<dbReference type="EMBL" id="BMZE01000003">
    <property type="protein sequence ID" value="GHA32557.1"/>
    <property type="molecule type" value="Genomic_DNA"/>
</dbReference>
<dbReference type="AlphaFoldDB" id="A0A918SA48"/>
<evidence type="ECO:0000259" key="2">
    <source>
        <dbReference type="Pfam" id="PF00534"/>
    </source>
</evidence>
<feature type="domain" description="Glycosyl transferase family 1" evidence="2">
    <location>
        <begin position="206"/>
        <end position="357"/>
    </location>
</feature>
<dbReference type="CDD" id="cd03809">
    <property type="entry name" value="GT4_MtfB-like"/>
    <property type="match status" value="1"/>
</dbReference>
<dbReference type="InterPro" id="IPR001296">
    <property type="entry name" value="Glyco_trans_1"/>
</dbReference>
<sequence length="386" mass="42722">MKLILAVDPIRYPLTGIGRYTLELAQHLNGMPEIEEMRYFSGVGFVPDLPAPDMVGEPGRLERIRLIKRWLARNKVLLEAHRAVSHTRRARALSQSKEWLFHGPNFYLPKTPGPSVVTMHDLSVFTHPQFHPKERVQHMHGEIRLALKRATMLIAVSQFARKEIASHFDWPLERVGAAPLGASSAYHPRSREELQPTLSRLGLEAEGYTLFTGTLEPRKNLDGLLAAYEQLPQALRMRFPLILAGYSGWNNEAIVARLDRAKAAGWARHLGFVAENDLPALFAGARAFAFPSHYEGFGLPVLEAMASGAPVVTADVASLPEVAGDAAALCEPTDIEALAAALHRALEDEAWRAGAREKGLAQAARFSWQQCANDTVSIYKQAMQFA</sequence>
<reference evidence="3" key="2">
    <citation type="submission" date="2020-09" db="EMBL/GenBank/DDBJ databases">
        <authorList>
            <person name="Sun Q."/>
            <person name="Kim S."/>
        </authorList>
    </citation>
    <scope>NUCLEOTIDE SEQUENCE</scope>
    <source>
        <strain evidence="3">KCTC 32437</strain>
    </source>
</reference>
<comment type="caution">
    <text evidence="3">The sequence shown here is derived from an EMBL/GenBank/DDBJ whole genome shotgun (WGS) entry which is preliminary data.</text>
</comment>
<dbReference type="Proteomes" id="UP000646579">
    <property type="component" value="Unassembled WGS sequence"/>
</dbReference>
<dbReference type="Pfam" id="PF00534">
    <property type="entry name" value="Glycos_transf_1"/>
    <property type="match status" value="1"/>
</dbReference>
<gene>
    <name evidence="3" type="primary">wbpY</name>
    <name evidence="3" type="ORF">GCM10007989_30820</name>
</gene>
<dbReference type="PANTHER" id="PTHR46401:SF2">
    <property type="entry name" value="GLYCOSYLTRANSFERASE WBBK-RELATED"/>
    <property type="match status" value="1"/>
</dbReference>
<protein>
    <submittedName>
        <fullName evidence="3">Glycosyltransferase WbpY</fullName>
    </submittedName>
</protein>
<evidence type="ECO:0000313" key="4">
    <source>
        <dbReference type="Proteomes" id="UP000646579"/>
    </source>
</evidence>
<reference evidence="3" key="1">
    <citation type="journal article" date="2014" name="Int. J. Syst. Evol. Microbiol.">
        <title>Complete genome sequence of Corynebacterium casei LMG S-19264T (=DSM 44701T), isolated from a smear-ripened cheese.</title>
        <authorList>
            <consortium name="US DOE Joint Genome Institute (JGI-PGF)"/>
            <person name="Walter F."/>
            <person name="Albersmeier A."/>
            <person name="Kalinowski J."/>
            <person name="Ruckert C."/>
        </authorList>
    </citation>
    <scope>NUCLEOTIDE SEQUENCE</scope>
    <source>
        <strain evidence="3">KCTC 32437</strain>
    </source>
</reference>
<keyword evidence="1" id="KW-0808">Transferase</keyword>
<name>A0A918SA48_9HYPH</name>
<keyword evidence="4" id="KW-1185">Reference proteome</keyword>
<accession>A0A918SA48</accession>
<dbReference type="Gene3D" id="3.40.50.2000">
    <property type="entry name" value="Glycogen Phosphorylase B"/>
    <property type="match status" value="2"/>
</dbReference>
<dbReference type="FunFam" id="3.40.50.2000:FF:000119">
    <property type="entry name" value="Glycosyl transferase group 1"/>
    <property type="match status" value="1"/>
</dbReference>
<evidence type="ECO:0000313" key="3">
    <source>
        <dbReference type="EMBL" id="GHA32557.1"/>
    </source>
</evidence>